<dbReference type="EMBL" id="AGNL01016122">
    <property type="protein sequence ID" value="EJK65246.1"/>
    <property type="molecule type" value="Genomic_DNA"/>
</dbReference>
<organism evidence="1 2">
    <name type="scientific">Thalassiosira oceanica</name>
    <name type="common">Marine diatom</name>
    <dbReference type="NCBI Taxonomy" id="159749"/>
    <lineage>
        <taxon>Eukaryota</taxon>
        <taxon>Sar</taxon>
        <taxon>Stramenopiles</taxon>
        <taxon>Ochrophyta</taxon>
        <taxon>Bacillariophyta</taxon>
        <taxon>Coscinodiscophyceae</taxon>
        <taxon>Thalassiosirophycidae</taxon>
        <taxon>Thalassiosirales</taxon>
        <taxon>Thalassiosiraceae</taxon>
        <taxon>Thalassiosira</taxon>
    </lineage>
</organism>
<evidence type="ECO:0000313" key="2">
    <source>
        <dbReference type="Proteomes" id="UP000266841"/>
    </source>
</evidence>
<dbReference type="Proteomes" id="UP000266841">
    <property type="component" value="Unassembled WGS sequence"/>
</dbReference>
<sequence length="225" mass="25291">PVIFGHGVVPLRMGIFREDRQPTRAPTHPTPLASPADFRWGRPPLPYIRARCLKPSPPIPAALPRRIAAISNIVRSYGRPSEMGVLPYIPTCSTLVAKRRLDSPRPAAACSYYILCPPKRLSEIDRSAAVRERERKAMKAKEEVIVLVWEEEDRGRESRRDHLAFTHRQMTLSDVHILFLRVEVAARWMIGEDQAVGLTAAAITSTITKPHAGRRALGLPSHQHR</sequence>
<accession>K0SW99</accession>
<comment type="caution">
    <text evidence="1">The sequence shown here is derived from an EMBL/GenBank/DDBJ whole genome shotgun (WGS) entry which is preliminary data.</text>
</comment>
<name>K0SW99_THAOC</name>
<proteinExistence type="predicted"/>
<keyword evidence="2" id="KW-1185">Reference proteome</keyword>
<dbReference type="AlphaFoldDB" id="K0SW99"/>
<feature type="non-terminal residue" evidence="1">
    <location>
        <position position="1"/>
    </location>
</feature>
<protein>
    <submittedName>
        <fullName evidence="1">Uncharacterized protein</fullName>
    </submittedName>
</protein>
<gene>
    <name evidence="1" type="ORF">THAOC_13916</name>
</gene>
<reference evidence="1 2" key="1">
    <citation type="journal article" date="2012" name="Genome Biol.">
        <title>Genome and low-iron response of an oceanic diatom adapted to chronic iron limitation.</title>
        <authorList>
            <person name="Lommer M."/>
            <person name="Specht M."/>
            <person name="Roy A.S."/>
            <person name="Kraemer L."/>
            <person name="Andreson R."/>
            <person name="Gutowska M.A."/>
            <person name="Wolf J."/>
            <person name="Bergner S.V."/>
            <person name="Schilhabel M.B."/>
            <person name="Klostermeier U.C."/>
            <person name="Beiko R.G."/>
            <person name="Rosenstiel P."/>
            <person name="Hippler M."/>
            <person name="Laroche J."/>
        </authorList>
    </citation>
    <scope>NUCLEOTIDE SEQUENCE [LARGE SCALE GENOMIC DNA]</scope>
    <source>
        <strain evidence="1 2">CCMP1005</strain>
    </source>
</reference>
<evidence type="ECO:0000313" key="1">
    <source>
        <dbReference type="EMBL" id="EJK65246.1"/>
    </source>
</evidence>